<evidence type="ECO:0000313" key="3">
    <source>
        <dbReference type="EMBL" id="QLB52102.1"/>
    </source>
</evidence>
<dbReference type="Proteomes" id="UP000277597">
    <property type="component" value="Unassembled WGS sequence"/>
</dbReference>
<organism evidence="9 10">
    <name type="scientific">Streptococcus sanguinis</name>
    <dbReference type="NCBI Taxonomy" id="1305"/>
    <lineage>
        <taxon>Bacteria</taxon>
        <taxon>Bacillati</taxon>
        <taxon>Bacillota</taxon>
        <taxon>Bacilli</taxon>
        <taxon>Lactobacillales</taxon>
        <taxon>Streptococcaceae</taxon>
        <taxon>Streptococcus</taxon>
    </lineage>
</organism>
<dbReference type="EMBL" id="LS483346">
    <property type="protein sequence ID" value="SQF34985.1"/>
    <property type="molecule type" value="Genomic_DNA"/>
</dbReference>
<dbReference type="CDD" id="cd07262">
    <property type="entry name" value="VOC_like"/>
    <property type="match status" value="1"/>
</dbReference>
<evidence type="ECO:0000313" key="11">
    <source>
        <dbReference type="Proteomes" id="UP000249623"/>
    </source>
</evidence>
<dbReference type="EMBL" id="RJMR01000001">
    <property type="protein sequence ID" value="RSI27148.1"/>
    <property type="molecule type" value="Genomic_DNA"/>
</dbReference>
<evidence type="ECO:0000313" key="15">
    <source>
        <dbReference type="Proteomes" id="UP000280549"/>
    </source>
</evidence>
<dbReference type="Pfam" id="PF00903">
    <property type="entry name" value="Glyoxalase"/>
    <property type="match status" value="1"/>
</dbReference>
<evidence type="ECO:0000313" key="16">
    <source>
        <dbReference type="Proteomes" id="UP000324105"/>
    </source>
</evidence>
<dbReference type="PANTHER" id="PTHR35006:SF2">
    <property type="entry name" value="GLYOXALASE FAMILY PROTEIN (AFU_ORTHOLOGUE AFUA_5G14830)"/>
    <property type="match status" value="1"/>
</dbReference>
<evidence type="ECO:0000259" key="1">
    <source>
        <dbReference type="PROSITE" id="PS51819"/>
    </source>
</evidence>
<evidence type="ECO:0000313" key="13">
    <source>
        <dbReference type="Proteomes" id="UP000277597"/>
    </source>
</evidence>
<dbReference type="AlphaFoldDB" id="A0A2X4ALD2"/>
<protein>
    <submittedName>
        <fullName evidence="5">Glyoxalase/Bleomycin resistance protein/Dioxygenase superfamily protein</fullName>
    </submittedName>
    <submittedName>
        <fullName evidence="9">Lactoylglutathione lyase</fullName>
    </submittedName>
    <submittedName>
        <fullName evidence="2">VOC family protein</fullName>
    </submittedName>
</protein>
<dbReference type="Proteomes" id="UP000269317">
    <property type="component" value="Unassembled WGS sequence"/>
</dbReference>
<dbReference type="Proteomes" id="UP000249623">
    <property type="component" value="Chromosome 1"/>
</dbReference>
<dbReference type="EMBL" id="RJND01000001">
    <property type="protein sequence ID" value="RSI53913.1"/>
    <property type="molecule type" value="Genomic_DNA"/>
</dbReference>
<dbReference type="PROSITE" id="PS51819">
    <property type="entry name" value="VOC"/>
    <property type="match status" value="1"/>
</dbReference>
<feature type="domain" description="VOC" evidence="1">
    <location>
        <begin position="1"/>
        <end position="119"/>
    </location>
</feature>
<evidence type="ECO:0000313" key="6">
    <source>
        <dbReference type="EMBL" id="RSI27148.1"/>
    </source>
</evidence>
<dbReference type="EMBL" id="LS483364">
    <property type="protein sequence ID" value="SQF71132.1"/>
    <property type="molecule type" value="Genomic_DNA"/>
</dbReference>
<dbReference type="Proteomes" id="UP000324105">
    <property type="component" value="Unassembled WGS sequence"/>
</dbReference>
<dbReference type="Gene3D" id="3.10.180.10">
    <property type="entry name" value="2,3-Dihydroxybiphenyl 1,2-Dioxygenase, domain 1"/>
    <property type="match status" value="1"/>
</dbReference>
<evidence type="ECO:0000313" key="9">
    <source>
        <dbReference type="EMBL" id="SQF71132.1"/>
    </source>
</evidence>
<sequence>MIDHFEIKVRNLQISKDFYTSFLSPLGYKLAFRSSSLLSFVAPNSPHPGGDFWLGEGEQSPIHFAFLAENHEQVQACYEAGLKAGGKDNGAPNYRGNLSSYYAAFVLDPDGNNVEAVCHKE</sequence>
<dbReference type="GO" id="GO:0016829">
    <property type="term" value="F:lyase activity"/>
    <property type="evidence" value="ECO:0007669"/>
    <property type="project" value="UniProtKB-KW"/>
</dbReference>
<evidence type="ECO:0000313" key="10">
    <source>
        <dbReference type="Proteomes" id="UP000248534"/>
    </source>
</evidence>
<dbReference type="PANTHER" id="PTHR35006">
    <property type="entry name" value="GLYOXALASE FAMILY PROTEIN (AFU_ORTHOLOGUE AFUA_5G14830)"/>
    <property type="match status" value="1"/>
</dbReference>
<proteinExistence type="predicted"/>
<accession>A0A2X4ALD2</accession>
<dbReference type="Proteomes" id="UP000248534">
    <property type="component" value="Chromosome 1"/>
</dbReference>
<reference evidence="4 13" key="2">
    <citation type="submission" date="2018-11" db="EMBL/GenBank/DDBJ databases">
        <title>Genomes From Bacteria Associated with the Canine Oral Cavity: a Test Case for Automated Genome-Based Taxonomic Assignment.</title>
        <authorList>
            <person name="Coil D.A."/>
            <person name="Jospin G."/>
            <person name="Darling A.E."/>
            <person name="Wallis C."/>
            <person name="Davis I.J."/>
            <person name="Harris S."/>
            <person name="Eisen J.A."/>
            <person name="Holcombe L.J."/>
            <person name="O'Flynn C."/>
        </authorList>
    </citation>
    <scope>NUCLEOTIDE SEQUENCE [LARGE SCALE GENOMIC DNA]</scope>
    <source>
        <strain evidence="4 13">OH953</strain>
    </source>
</reference>
<evidence type="ECO:0000313" key="5">
    <source>
        <dbReference type="EMBL" id="RSI09164.1"/>
    </source>
</evidence>
<dbReference type="GO" id="GO:0051213">
    <property type="term" value="F:dioxygenase activity"/>
    <property type="evidence" value="ECO:0007669"/>
    <property type="project" value="UniProtKB-KW"/>
</dbReference>
<evidence type="ECO:0000313" key="7">
    <source>
        <dbReference type="EMBL" id="RSI53913.1"/>
    </source>
</evidence>
<dbReference type="InterPro" id="IPR037523">
    <property type="entry name" value="VOC_core"/>
</dbReference>
<dbReference type="EMBL" id="RJML01000006">
    <property type="protein sequence ID" value="RSI09164.1"/>
    <property type="molecule type" value="Genomic_DNA"/>
</dbReference>
<reference evidence="2 16" key="5">
    <citation type="submission" date="2019-06" db="EMBL/GenBank/DDBJ databases">
        <title>Genome sequence and analysis of a MDR-Streptococcus sanguis isolated from throat swab of children with scarlet fever from Hangzhou,China.</title>
        <authorList>
            <person name="Huang Y."/>
            <person name="Xie L."/>
            <person name="Liu W."/>
        </authorList>
    </citation>
    <scope>NUCLEOTIDE SEQUENCE [LARGE SCALE GENOMIC DNA]</scope>
    <source>
        <strain evidence="2 16">S28</strain>
    </source>
</reference>
<evidence type="ECO:0000313" key="2">
    <source>
        <dbReference type="EMBL" id="KAA0119387.1"/>
    </source>
</evidence>
<evidence type="ECO:0000313" key="4">
    <source>
        <dbReference type="EMBL" id="RRC91558.1"/>
    </source>
</evidence>
<dbReference type="RefSeq" id="WP_002906354.1">
    <property type="nucleotide sequence ID" value="NZ_CAXTGR010000001.1"/>
</dbReference>
<name>A0A2X4ALD2_STRSA</name>
<dbReference type="Proteomes" id="UP000280549">
    <property type="component" value="Unassembled WGS sequence"/>
</dbReference>
<dbReference type="Proteomes" id="UP000280406">
    <property type="component" value="Unassembled WGS sequence"/>
</dbReference>
<gene>
    <name evidence="7" type="ORF">D8869_00015</name>
    <name evidence="6" type="ORF">D8881_01750</name>
    <name evidence="5" type="ORF">D8887_08115</name>
    <name evidence="4" type="ORF">EII39_07735</name>
    <name evidence="3" type="ORF">FFV08_05265</name>
    <name evidence="2" type="ORF">FKX92_02275</name>
    <name evidence="8" type="ORF">NCTC11085_01361</name>
    <name evidence="9" type="ORF">NCTC11086_01004</name>
</gene>
<dbReference type="SUPFAM" id="SSF54593">
    <property type="entry name" value="Glyoxalase/Bleomycin resistance protein/Dihydroxybiphenyl dioxygenase"/>
    <property type="match status" value="1"/>
</dbReference>
<keyword evidence="5" id="KW-0560">Oxidoreductase</keyword>
<dbReference type="InterPro" id="IPR029068">
    <property type="entry name" value="Glyas_Bleomycin-R_OHBP_Dase"/>
</dbReference>
<evidence type="ECO:0000313" key="14">
    <source>
        <dbReference type="Proteomes" id="UP000280406"/>
    </source>
</evidence>
<keyword evidence="5" id="KW-0223">Dioxygenase</keyword>
<evidence type="ECO:0000313" key="12">
    <source>
        <dbReference type="Proteomes" id="UP000269317"/>
    </source>
</evidence>
<dbReference type="EMBL" id="VIBR01000001">
    <property type="protein sequence ID" value="KAA0119387.1"/>
    <property type="molecule type" value="Genomic_DNA"/>
</dbReference>
<evidence type="ECO:0000313" key="8">
    <source>
        <dbReference type="EMBL" id="SQF34985.1"/>
    </source>
</evidence>
<reference evidence="12 14" key="3">
    <citation type="submission" date="2018-11" db="EMBL/GenBank/DDBJ databases">
        <title>Species Designations Belie Phenotypic and Genotypic Heterogeneity in Oral Streptococci.</title>
        <authorList>
            <person name="Velsko I."/>
        </authorList>
    </citation>
    <scope>NUCLEOTIDE SEQUENCE [LARGE SCALE GENOMIC DNA]</scope>
    <source>
        <strain evidence="6 15">BCC20</strain>
        <strain evidence="7 14">BCC37</strain>
        <strain evidence="5 12">KLC03</strain>
    </source>
</reference>
<dbReference type="EMBL" id="RQZI01000008">
    <property type="protein sequence ID" value="RRC91558.1"/>
    <property type="molecule type" value="Genomic_DNA"/>
</dbReference>
<dbReference type="Proteomes" id="UP000509410">
    <property type="component" value="Chromosome"/>
</dbReference>
<reference evidence="10 11" key="1">
    <citation type="submission" date="2018-06" db="EMBL/GenBank/DDBJ databases">
        <authorList>
            <consortium name="Pathogen Informatics"/>
            <person name="Doyle S."/>
        </authorList>
    </citation>
    <scope>NUCLEOTIDE SEQUENCE [LARGE SCALE GENOMIC DNA]</scope>
    <source>
        <strain evidence="8 11">NCTC11085</strain>
        <strain evidence="9 10">NCTC11086</strain>
    </source>
</reference>
<keyword evidence="9" id="KW-0456">Lyase</keyword>
<dbReference type="EMBL" id="CP040556">
    <property type="protein sequence ID" value="QLB52102.1"/>
    <property type="molecule type" value="Genomic_DNA"/>
</dbReference>
<evidence type="ECO:0000313" key="17">
    <source>
        <dbReference type="Proteomes" id="UP000509410"/>
    </source>
</evidence>
<reference evidence="3 17" key="4">
    <citation type="submission" date="2019-05" db="EMBL/GenBank/DDBJ databases">
        <title>The organization of the Streptococcus sanguinis genomes.</title>
        <authorList>
            <person name="Wu C.H."/>
            <person name="Chen Y.Y.M."/>
            <person name="Wang H.Y."/>
        </authorList>
    </citation>
    <scope>NUCLEOTIDE SEQUENCE [LARGE SCALE GENOMIC DNA]</scope>
    <source>
        <strain evidence="3 17">CGMH010</strain>
    </source>
</reference>
<dbReference type="InterPro" id="IPR004360">
    <property type="entry name" value="Glyas_Fos-R_dOase_dom"/>
</dbReference>